<organism evidence="3 4">
    <name type="scientific">Candidatus Andeanibacterium colombiense</name>
    <dbReference type="NCBI Taxonomy" id="3121345"/>
    <lineage>
        <taxon>Bacteria</taxon>
        <taxon>Pseudomonadati</taxon>
        <taxon>Pseudomonadota</taxon>
        <taxon>Alphaproteobacteria</taxon>
        <taxon>Sphingomonadales</taxon>
        <taxon>Sphingomonadaceae</taxon>
        <taxon>Candidatus Andeanibacterium</taxon>
    </lineage>
</organism>
<keyword evidence="1" id="KW-0175">Coiled coil</keyword>
<proteinExistence type="predicted"/>
<name>A0AAJ6BP86_9SPHN</name>
<feature type="chain" id="PRO_5042517928" evidence="2">
    <location>
        <begin position="27"/>
        <end position="117"/>
    </location>
</feature>
<gene>
    <name evidence="3" type="ORF">P0Y56_14345</name>
</gene>
<reference evidence="3" key="1">
    <citation type="submission" date="2023-03" db="EMBL/GenBank/DDBJ databases">
        <title>Andean soil-derived lignocellulolytic bacterial consortium as a source of novel taxa and putative plastic-active enzymes.</title>
        <authorList>
            <person name="Diaz-Garcia L."/>
            <person name="Chuvochina M."/>
            <person name="Feuerriegel G."/>
            <person name="Bunk B."/>
            <person name="Sproer C."/>
            <person name="Streit W.R."/>
            <person name="Rodriguez L.M."/>
            <person name="Overmann J."/>
            <person name="Jimenez D.J."/>
        </authorList>
    </citation>
    <scope>NUCLEOTIDE SEQUENCE</scope>
    <source>
        <strain evidence="3">MAG 26</strain>
    </source>
</reference>
<evidence type="ECO:0000313" key="3">
    <source>
        <dbReference type="EMBL" id="WEK46180.1"/>
    </source>
</evidence>
<dbReference type="AlphaFoldDB" id="A0AAJ6BP86"/>
<evidence type="ECO:0000313" key="4">
    <source>
        <dbReference type="Proteomes" id="UP001218362"/>
    </source>
</evidence>
<evidence type="ECO:0000256" key="1">
    <source>
        <dbReference type="SAM" id="Coils"/>
    </source>
</evidence>
<dbReference type="EMBL" id="CP119316">
    <property type="protein sequence ID" value="WEK46180.1"/>
    <property type="molecule type" value="Genomic_DNA"/>
</dbReference>
<protein>
    <submittedName>
        <fullName evidence="3">Uncharacterized protein</fullName>
    </submittedName>
</protein>
<sequence>MNRFTKLIAPALAASLALGVAVPATAAPFNGAGNIRQQITQLDRRIDQAERQHQLSRKEAQQLGRQVDQVQALQARYARNGFTRAELRTLDQRIDAVQRQVDREIGDHGRGPGHGRH</sequence>
<evidence type="ECO:0000256" key="2">
    <source>
        <dbReference type="SAM" id="SignalP"/>
    </source>
</evidence>
<dbReference type="KEGG" id="acob:P0Y56_14345"/>
<feature type="coiled-coil region" evidence="1">
    <location>
        <begin position="32"/>
        <end position="66"/>
    </location>
</feature>
<feature type="signal peptide" evidence="2">
    <location>
        <begin position="1"/>
        <end position="26"/>
    </location>
</feature>
<accession>A0AAJ6BP86</accession>
<dbReference type="Proteomes" id="UP001218362">
    <property type="component" value="Chromosome"/>
</dbReference>
<keyword evidence="2" id="KW-0732">Signal</keyword>